<proteinExistence type="predicted"/>
<dbReference type="Proteomes" id="UP000555728">
    <property type="component" value="Unassembled WGS sequence"/>
</dbReference>
<accession>A0A7W6WJ89</accession>
<dbReference type="RefSeq" id="WP_184430811.1">
    <property type="nucleotide sequence ID" value="NZ_JACIGI010000001.1"/>
</dbReference>
<protein>
    <submittedName>
        <fullName evidence="1">Uncharacterized protein</fullName>
    </submittedName>
</protein>
<reference evidence="1 2" key="1">
    <citation type="submission" date="2020-08" db="EMBL/GenBank/DDBJ databases">
        <title>Genome sequencing of Purple Non-Sulfur Bacteria from various extreme environments.</title>
        <authorList>
            <person name="Mayer M."/>
        </authorList>
    </citation>
    <scope>NUCLEOTIDE SEQUENCE [LARGE SCALE GENOMIC DNA]</scope>
    <source>
        <strain evidence="1 2">JA135</strain>
    </source>
</reference>
<dbReference type="AlphaFoldDB" id="A0A7W6WJ89"/>
<gene>
    <name evidence="1" type="ORF">GGD88_000029</name>
</gene>
<keyword evidence="2" id="KW-1185">Reference proteome</keyword>
<name>A0A7W6WJ89_9PROT</name>
<sequence>MRDSHRALIKRALPGLGLAAAGVVVASLAPLQAMIDRLIDALDLTKWLGVVLAPPLVEALTTDWRAAVLGGVGLFAGVSGAGLAPVRAATDRLLPDPPPFLDRTLFRDRADVFSPYARPDLFVGRDLSPLMRFAGGDVTGLAWWALHGPPGCGKSRLALEWLRRLATLERGRRWDAGVLRPEALRDPDVLARWRFRRHTAIVLDDAGEHPARWARLARLAANPSTRKVRVRVLFVERTRPRPQVGGPGDLSPDLRPHWTAVLAACHGGGTDPSLPVADLGTQAVAALAARVQGTPLAEADLHTLLDRSGGRPLSVVAGALAGTDRDAAAVFRARAEALVTPDDPVRARVLVLAALAGPVERTAVRAALGDASRTLLETLFPTHEARRLRREIPVLRPETVAQAVLLQCLIEYPEAARDSAAAAFTAAPAVAAHRFARLWLDGPDAEAALDLAAAPVEDAPGDDAAMARARAMLDLARVHARATGHDALAPVDIETLSAEQHAHGAAGRLWDMLAVHTEVMLALAGRPDDPAAEHGRIQALLCALRHVAEHAPARADIDPAALETALGDRLSRALRRPSARAEDARAAAGHYTNAIWAYGDGALSEPDPGRAERLWAALAAARRRLAEIDAGWPDDAAVAREVARGAFNLITAYGDGALAATTPAQAKRLWDRVREADDWQAALLARWPDDAALAVLVARGATNLICRCGPGSVAATTPAEADRLWDRVGAAQDRQAVLLARWPDDATVAHAVARSATMLITACGEGARASAEPEKAERFWGWVFVAYDRQTGLLARWPDDAAVAVEVAQGATNLIAVCGQGTVAATTPTEAERFWGWVVAAHDRQDALLARWPDDAAVAVEVAQGANNLINRFGEGALATTMPQEADRFWGWVVAAHDRQDALLARWPDNVAVAEAVANCATNLIHYCGKGALDATKLAEAERLWSLVVAAEQQQAALLARWPKDSTVAGAVAGGALNMLITVTGGACLEAVQDWMAEARAALTTTEHRVARIIERWIDEPEIAFRIACCAVLFIRERLGARDTWFAIARRIRERHPYDDRIAAELQYLDL</sequence>
<evidence type="ECO:0000313" key="1">
    <source>
        <dbReference type="EMBL" id="MBB4284323.1"/>
    </source>
</evidence>
<organism evidence="1 2">
    <name type="scientific">Roseospira goensis</name>
    <dbReference type="NCBI Taxonomy" id="391922"/>
    <lineage>
        <taxon>Bacteria</taxon>
        <taxon>Pseudomonadati</taxon>
        <taxon>Pseudomonadota</taxon>
        <taxon>Alphaproteobacteria</taxon>
        <taxon>Rhodospirillales</taxon>
        <taxon>Rhodospirillaceae</taxon>
        <taxon>Roseospira</taxon>
    </lineage>
</organism>
<dbReference type="EMBL" id="JACIGI010000001">
    <property type="protein sequence ID" value="MBB4284323.1"/>
    <property type="molecule type" value="Genomic_DNA"/>
</dbReference>
<evidence type="ECO:0000313" key="2">
    <source>
        <dbReference type="Proteomes" id="UP000555728"/>
    </source>
</evidence>
<comment type="caution">
    <text evidence="1">The sequence shown here is derived from an EMBL/GenBank/DDBJ whole genome shotgun (WGS) entry which is preliminary data.</text>
</comment>